<dbReference type="Pfam" id="PF01435">
    <property type="entry name" value="Peptidase_M48"/>
    <property type="match status" value="1"/>
</dbReference>
<keyword evidence="3 6" id="KW-0378">Hydrolase</keyword>
<keyword evidence="5 6" id="KW-0482">Metalloprotease</keyword>
<gene>
    <name evidence="8" type="ORF">ISN26_06535</name>
</gene>
<dbReference type="GO" id="GO:0046872">
    <property type="term" value="F:metal ion binding"/>
    <property type="evidence" value="ECO:0007669"/>
    <property type="project" value="UniProtKB-KW"/>
</dbReference>
<keyword evidence="4 6" id="KW-0862">Zinc</keyword>
<evidence type="ECO:0000256" key="3">
    <source>
        <dbReference type="ARBA" id="ARBA00022801"/>
    </source>
</evidence>
<keyword evidence="2" id="KW-0479">Metal-binding</keyword>
<evidence type="ECO:0000256" key="6">
    <source>
        <dbReference type="RuleBase" id="RU003983"/>
    </source>
</evidence>
<evidence type="ECO:0000256" key="5">
    <source>
        <dbReference type="ARBA" id="ARBA00023049"/>
    </source>
</evidence>
<keyword evidence="9" id="KW-1185">Reference proteome</keyword>
<comment type="caution">
    <text evidence="8">The sequence shown here is derived from an EMBL/GenBank/DDBJ whole genome shotgun (WGS) entry which is preliminary data.</text>
</comment>
<evidence type="ECO:0000256" key="2">
    <source>
        <dbReference type="ARBA" id="ARBA00022723"/>
    </source>
</evidence>
<accession>A0A930XX38</accession>
<dbReference type="PANTHER" id="PTHR22726:SF1">
    <property type="entry name" value="METALLOENDOPEPTIDASE OMA1, MITOCHONDRIAL"/>
    <property type="match status" value="1"/>
</dbReference>
<dbReference type="GO" id="GO:0004222">
    <property type="term" value="F:metalloendopeptidase activity"/>
    <property type="evidence" value="ECO:0007669"/>
    <property type="project" value="InterPro"/>
</dbReference>
<dbReference type="EMBL" id="JADHEI010000050">
    <property type="protein sequence ID" value="MBF2735712.1"/>
    <property type="molecule type" value="Genomic_DNA"/>
</dbReference>
<evidence type="ECO:0000256" key="1">
    <source>
        <dbReference type="ARBA" id="ARBA00022670"/>
    </source>
</evidence>
<feature type="domain" description="Peptidase M48" evidence="7">
    <location>
        <begin position="27"/>
        <end position="178"/>
    </location>
</feature>
<dbReference type="AlphaFoldDB" id="A0A930XX38"/>
<evidence type="ECO:0000259" key="7">
    <source>
        <dbReference type="Pfam" id="PF01435"/>
    </source>
</evidence>
<reference evidence="8" key="1">
    <citation type="submission" date="2020-10" db="EMBL/GenBank/DDBJ databases">
        <title>An improved Amphimedon queenslandica hologenome assembly reveals how three proteobacterial symbionts can extend the metabolic phenotypic of their marine sponge host.</title>
        <authorList>
            <person name="Degnan B."/>
            <person name="Degnan S."/>
            <person name="Xiang X."/>
        </authorList>
    </citation>
    <scope>NUCLEOTIDE SEQUENCE</scope>
    <source>
        <strain evidence="8">AqS2</strain>
    </source>
</reference>
<dbReference type="Gene3D" id="3.30.2010.10">
    <property type="entry name" value="Metalloproteases ('zincins'), catalytic domain"/>
    <property type="match status" value="1"/>
</dbReference>
<dbReference type="InterPro" id="IPR051156">
    <property type="entry name" value="Mito/Outer_Membr_Metalloprot"/>
</dbReference>
<keyword evidence="1 6" id="KW-0645">Protease</keyword>
<dbReference type="PANTHER" id="PTHR22726">
    <property type="entry name" value="METALLOENDOPEPTIDASE OMA1"/>
    <property type="match status" value="1"/>
</dbReference>
<evidence type="ECO:0000313" key="9">
    <source>
        <dbReference type="Proteomes" id="UP000604381"/>
    </source>
</evidence>
<organism evidence="8 9">
    <name type="scientific">Candidatus Amphirhobacter heronislandensis</name>
    <dbReference type="NCBI Taxonomy" id="1732024"/>
    <lineage>
        <taxon>Bacteria</taxon>
        <taxon>Pseudomonadati</taxon>
        <taxon>Pseudomonadota</taxon>
        <taxon>Gammaproteobacteria</taxon>
        <taxon>Candidatus Tethybacterales</taxon>
        <taxon>Candidatus Tethybacteraceae</taxon>
        <taxon>Candidatus Amphirhobacter</taxon>
    </lineage>
</organism>
<comment type="similarity">
    <text evidence="6">Belongs to the peptidase M48 family.</text>
</comment>
<comment type="cofactor">
    <cofactor evidence="6">
        <name>Zn(2+)</name>
        <dbReference type="ChEBI" id="CHEBI:29105"/>
    </cofactor>
    <text evidence="6">Binds 1 zinc ion per subunit.</text>
</comment>
<evidence type="ECO:0000313" key="8">
    <source>
        <dbReference type="EMBL" id="MBF2735712.1"/>
    </source>
</evidence>
<name>A0A930XX38_9GAMM</name>
<evidence type="ECO:0000256" key="4">
    <source>
        <dbReference type="ARBA" id="ARBA00022833"/>
    </source>
</evidence>
<dbReference type="CDD" id="cd07342">
    <property type="entry name" value="M48C_Oma1_like"/>
    <property type="match status" value="1"/>
</dbReference>
<protein>
    <submittedName>
        <fullName evidence="8">M48 family metalloprotease</fullName>
    </submittedName>
</protein>
<dbReference type="GO" id="GO:0016020">
    <property type="term" value="C:membrane"/>
    <property type="evidence" value="ECO:0007669"/>
    <property type="project" value="TreeGrafter"/>
</dbReference>
<sequence length="200" mass="21260">MTLRLRRDGREFERAVEPRAACRSEVGIAPGAEINAYANGSQVGIARGMLNFVESDEELAFVVGHEIAHNVMDHVDITRGNMLIGSILGGLLDIAAASGGVYTGGAISSAGMEAGRRLKSVELEAEADYIGLYMLHNAGFDISGGADFWRRMGAEGGNLYASTTHPTTPQRFIAMRKTIAEIEAKAARGEPVLPTPADGR</sequence>
<dbReference type="GO" id="GO:0051603">
    <property type="term" value="P:proteolysis involved in protein catabolic process"/>
    <property type="evidence" value="ECO:0007669"/>
    <property type="project" value="TreeGrafter"/>
</dbReference>
<dbReference type="InterPro" id="IPR001915">
    <property type="entry name" value="Peptidase_M48"/>
</dbReference>
<dbReference type="Proteomes" id="UP000604381">
    <property type="component" value="Unassembled WGS sequence"/>
</dbReference>
<proteinExistence type="inferred from homology"/>